<comment type="caution">
    <text evidence="1">The sequence shown here is derived from an EMBL/GenBank/DDBJ whole genome shotgun (WGS) entry which is preliminary data.</text>
</comment>
<dbReference type="Proteomes" id="UP000886803">
    <property type="component" value="Unassembled WGS sequence"/>
</dbReference>
<proteinExistence type="predicted"/>
<name>A0A9D2M582_9FIRM</name>
<organism evidence="1 2">
    <name type="scientific">Candidatus Gemmiger avicola</name>
    <dbReference type="NCBI Taxonomy" id="2838605"/>
    <lineage>
        <taxon>Bacteria</taxon>
        <taxon>Bacillati</taxon>
        <taxon>Bacillota</taxon>
        <taxon>Clostridia</taxon>
        <taxon>Eubacteriales</taxon>
        <taxon>Gemmiger</taxon>
    </lineage>
</organism>
<evidence type="ECO:0000313" key="2">
    <source>
        <dbReference type="Proteomes" id="UP000886803"/>
    </source>
</evidence>
<sequence length="489" mass="56250">MAEKNRFSRLLKHLLAVAEMKNYTLAQQLRYDVSYISKWTSGQMIPPEKYAKKILQGISQSVVDSCSPEALAHLRQNYQVEAPEDLKLAILDNLEAEYEYVRELQNNTGVDVAPRTAFFPEMKLAQYAAKMKHPVLRRVSALDIVGVMDLFGMARDYQMRIAEGENKHLTKGMEFPDVHYSMLIDIQPGKMDPIRDTVFLVDLLERNSCIDFHLYGDSQAAGRAVFVVKDEYAISGMLFNRDQCLSVVISEDPANCDVLYRNLMEQCNRDRLLFRKSSMVEMLNQHIYIHSLLSLQQWWVVGHLTEHFLPDDLFEELLAQQAGDESLPDPAALRETHQLTRKVVEESNVRLLLYATALYNLVVERELDFYNCKVQLTNRQVRRCLEYLLTLCRDHPGVRIKIVAGRLLPDVEFCTRHCLFLGDALSCLRLNGMHNNLYLIHRLDMRQAFEHTFESFWNNDSHTLVEDQSLVLANIEHVLGGVPGGEAEP</sequence>
<gene>
    <name evidence="1" type="ORF">H9945_01510</name>
</gene>
<protein>
    <submittedName>
        <fullName evidence="1">Uncharacterized protein</fullName>
    </submittedName>
</protein>
<reference evidence="1" key="1">
    <citation type="journal article" date="2021" name="PeerJ">
        <title>Extensive microbial diversity within the chicken gut microbiome revealed by metagenomics and culture.</title>
        <authorList>
            <person name="Gilroy R."/>
            <person name="Ravi A."/>
            <person name="Getino M."/>
            <person name="Pursley I."/>
            <person name="Horton D.L."/>
            <person name="Alikhan N.F."/>
            <person name="Baker D."/>
            <person name="Gharbi K."/>
            <person name="Hall N."/>
            <person name="Watson M."/>
            <person name="Adriaenssens E.M."/>
            <person name="Foster-Nyarko E."/>
            <person name="Jarju S."/>
            <person name="Secka A."/>
            <person name="Antonio M."/>
            <person name="Oren A."/>
            <person name="Chaudhuri R.R."/>
            <person name="La Ragione R."/>
            <person name="Hildebrand F."/>
            <person name="Pallen M.J."/>
        </authorList>
    </citation>
    <scope>NUCLEOTIDE SEQUENCE</scope>
    <source>
        <strain evidence="1">ChiBcec8-13705</strain>
    </source>
</reference>
<dbReference type="EMBL" id="DWYG01000014">
    <property type="protein sequence ID" value="HJB41158.1"/>
    <property type="molecule type" value="Genomic_DNA"/>
</dbReference>
<dbReference type="AlphaFoldDB" id="A0A9D2M582"/>
<evidence type="ECO:0000313" key="1">
    <source>
        <dbReference type="EMBL" id="HJB41158.1"/>
    </source>
</evidence>
<accession>A0A9D2M582</accession>
<reference evidence="1" key="2">
    <citation type="submission" date="2021-04" db="EMBL/GenBank/DDBJ databases">
        <authorList>
            <person name="Gilroy R."/>
        </authorList>
    </citation>
    <scope>NUCLEOTIDE SEQUENCE</scope>
    <source>
        <strain evidence="1">ChiBcec8-13705</strain>
    </source>
</reference>